<evidence type="ECO:0000256" key="1">
    <source>
        <dbReference type="SAM" id="Coils"/>
    </source>
</evidence>
<feature type="region of interest" description="Disordered" evidence="2">
    <location>
        <begin position="1"/>
        <end position="81"/>
    </location>
</feature>
<dbReference type="InParanoid" id="A0A1Z5KNI2"/>
<reference evidence="3 4" key="1">
    <citation type="journal article" date="2015" name="Plant Cell">
        <title>Oil accumulation by the oleaginous diatom Fistulifera solaris as revealed by the genome and transcriptome.</title>
        <authorList>
            <person name="Tanaka T."/>
            <person name="Maeda Y."/>
            <person name="Veluchamy A."/>
            <person name="Tanaka M."/>
            <person name="Abida H."/>
            <person name="Marechal E."/>
            <person name="Bowler C."/>
            <person name="Muto M."/>
            <person name="Sunaga Y."/>
            <person name="Tanaka M."/>
            <person name="Yoshino T."/>
            <person name="Taniguchi T."/>
            <person name="Fukuda Y."/>
            <person name="Nemoto M."/>
            <person name="Matsumoto M."/>
            <person name="Wong P.S."/>
            <person name="Aburatani S."/>
            <person name="Fujibuchi W."/>
        </authorList>
    </citation>
    <scope>NUCLEOTIDE SEQUENCE [LARGE SCALE GENOMIC DNA]</scope>
    <source>
        <strain evidence="3 4">JPCC DA0580</strain>
    </source>
</reference>
<comment type="caution">
    <text evidence="3">The sequence shown here is derived from an EMBL/GenBank/DDBJ whole genome shotgun (WGS) entry which is preliminary data.</text>
</comment>
<feature type="compositionally biased region" description="Acidic residues" evidence="2">
    <location>
        <begin position="25"/>
        <end position="42"/>
    </location>
</feature>
<organism evidence="3 4">
    <name type="scientific">Fistulifera solaris</name>
    <name type="common">Oleaginous diatom</name>
    <dbReference type="NCBI Taxonomy" id="1519565"/>
    <lineage>
        <taxon>Eukaryota</taxon>
        <taxon>Sar</taxon>
        <taxon>Stramenopiles</taxon>
        <taxon>Ochrophyta</taxon>
        <taxon>Bacillariophyta</taxon>
        <taxon>Bacillariophyceae</taxon>
        <taxon>Bacillariophycidae</taxon>
        <taxon>Naviculales</taxon>
        <taxon>Naviculaceae</taxon>
        <taxon>Fistulifera</taxon>
    </lineage>
</organism>
<dbReference type="AlphaFoldDB" id="A0A1Z5KNI2"/>
<keyword evidence="1" id="KW-0175">Coiled coil</keyword>
<evidence type="ECO:0008006" key="5">
    <source>
        <dbReference type="Google" id="ProtNLM"/>
    </source>
</evidence>
<feature type="coiled-coil region" evidence="1">
    <location>
        <begin position="390"/>
        <end position="417"/>
    </location>
</feature>
<evidence type="ECO:0000256" key="2">
    <source>
        <dbReference type="SAM" id="MobiDB-lite"/>
    </source>
</evidence>
<dbReference type="OrthoDB" id="107753at2759"/>
<gene>
    <name evidence="3" type="ORF">FisN_13Hu003</name>
</gene>
<evidence type="ECO:0000313" key="4">
    <source>
        <dbReference type="Proteomes" id="UP000198406"/>
    </source>
</evidence>
<evidence type="ECO:0000313" key="3">
    <source>
        <dbReference type="EMBL" id="GAX27883.1"/>
    </source>
</evidence>
<name>A0A1Z5KNI2_FISSO</name>
<sequence length="461" mass="53558">MEDLELGRLHRKRPPQTPLLRELVPLDDGEFPPPDPTDDDLSTDGKPAAKVTASKKASSTSKKKKSSPTNSDVPDSDGKPVNSLFRLFFDTDGKVVGYDSKTWKEISAQAMRTIVSQCTGVGTRNMPKHEMIKVMEKEYDEWDQMGRPPPGNNLGKHGKQKVAPDKATANCKMRLFNVVFSPEHVKGLENLMKKGEGRDTSDNATIKHQQWFWRPVRESYVDSIEEYGINKYEDNEYFKDRPGLDLNHYCEHSWKKLREMWKACCAEYNRHKKNYTASGQHSNDFYQFTNGNLVMYYFHLCLKERPNVIEVVEADLPDQEGRNGNAYTTEATGNKRKKEKAFTDLLKELVVDRESEQSGIKDLVEQYKQSHEFEVKKLQFAQSTYDLEEERRQDEKRAALREELKDVDNRLERLFDILDNNPPQHRVEYYRKDLTMYMNRKEELKAILFPNANKNPTLVEV</sequence>
<keyword evidence="4" id="KW-1185">Reference proteome</keyword>
<accession>A0A1Z5KNI2</accession>
<protein>
    <recommendedName>
        <fullName evidence="5">No apical meristem-associated C-terminal domain-containing protein</fullName>
    </recommendedName>
</protein>
<feature type="compositionally biased region" description="Low complexity" evidence="2">
    <location>
        <begin position="46"/>
        <end position="60"/>
    </location>
</feature>
<dbReference type="Proteomes" id="UP000198406">
    <property type="component" value="Unassembled WGS sequence"/>
</dbReference>
<dbReference type="EMBL" id="BDSP01000259">
    <property type="protein sequence ID" value="GAX27883.1"/>
    <property type="molecule type" value="Genomic_DNA"/>
</dbReference>
<proteinExistence type="predicted"/>